<dbReference type="KEGG" id="gla:GL50803_004540"/>
<evidence type="ECO:0000313" key="2">
    <source>
        <dbReference type="Proteomes" id="UP000001548"/>
    </source>
</evidence>
<sequence>MSLILCLARKQYRATILEHNKRIFVKLERQLVSDWLPIGEKYLPGVCRTDVCIAALGEYVLIYDGSSDVLFVLDTKLNFITCLRGALQLDLTKASPIRYRSFFLLTEESRLVLLYEKFHRKHNMTHRCVVQGEFVYISTTTPTMLLEPCMTTPCLTFQSYTETEICNYSKIRGAALCDGTIYALVKEPLAPKYSVAVYSALKSTKVSVPSWNVILRNVGLMHFFVYKHQLFALEFDVYNSVIYHFVPGEPYRIQYVCTKIPLQTEKRKTSIYANKGFIYTDSDKLLLRLNKFIFV</sequence>
<reference evidence="1 2" key="1">
    <citation type="journal article" date="2007" name="Science">
        <title>Genomic minimalism in the early diverging intestinal parasite Giardia lamblia.</title>
        <authorList>
            <person name="Morrison H.G."/>
            <person name="McArthur A.G."/>
            <person name="Gillin F.D."/>
            <person name="Aley S.B."/>
            <person name="Adam R.D."/>
            <person name="Olsen G.J."/>
            <person name="Best A.A."/>
            <person name="Cande W.Z."/>
            <person name="Chen F."/>
            <person name="Cipriano M.J."/>
            <person name="Davids B.J."/>
            <person name="Dawson S.C."/>
            <person name="Elmendorf H.G."/>
            <person name="Hehl A.B."/>
            <person name="Holder M.E."/>
            <person name="Huse S.M."/>
            <person name="Kim U.U."/>
            <person name="Lasek-Nesselquist E."/>
            <person name="Manning G."/>
            <person name="Nigam A."/>
            <person name="Nixon J.E."/>
            <person name="Palm D."/>
            <person name="Passamaneck N.E."/>
            <person name="Prabhu A."/>
            <person name="Reich C.I."/>
            <person name="Reiner D.S."/>
            <person name="Samuelson J."/>
            <person name="Svard S.G."/>
            <person name="Sogin M.L."/>
        </authorList>
    </citation>
    <scope>NUCLEOTIDE SEQUENCE [LARGE SCALE GENOMIC DNA]</scope>
    <source>
        <strain evidence="1 2">WB C6</strain>
    </source>
</reference>
<dbReference type="Proteomes" id="UP000001548">
    <property type="component" value="Unassembled WGS sequence"/>
</dbReference>
<dbReference type="RefSeq" id="XP_001709473.1">
    <property type="nucleotide sequence ID" value="XM_001709421.1"/>
</dbReference>
<dbReference type="HOGENOM" id="CLU_944740_0_0_1"/>
<protein>
    <submittedName>
        <fullName evidence="1">Uncharacterized protein</fullName>
    </submittedName>
</protein>
<accession>A8B429</accession>
<dbReference type="GeneID" id="5702439"/>
<evidence type="ECO:0000313" key="1">
    <source>
        <dbReference type="EMBL" id="KAE8303595.1"/>
    </source>
</evidence>
<organism evidence="1 2">
    <name type="scientific">Giardia intestinalis (strain ATCC 50803 / WB clone C6)</name>
    <name type="common">Giardia lamblia</name>
    <dbReference type="NCBI Taxonomy" id="184922"/>
    <lineage>
        <taxon>Eukaryota</taxon>
        <taxon>Metamonada</taxon>
        <taxon>Diplomonadida</taxon>
        <taxon>Hexamitidae</taxon>
        <taxon>Giardiinae</taxon>
        <taxon>Giardia</taxon>
    </lineage>
</organism>
<dbReference type="AlphaFoldDB" id="A8B429"/>
<dbReference type="VEuPathDB" id="GiardiaDB:GL50803_4540"/>
<gene>
    <name evidence="1" type="ORF">GL50803_004540</name>
</gene>
<keyword evidence="2" id="KW-1185">Reference proteome</keyword>
<proteinExistence type="predicted"/>
<dbReference type="EMBL" id="AACB03000002">
    <property type="protein sequence ID" value="KAE8303595.1"/>
    <property type="molecule type" value="Genomic_DNA"/>
</dbReference>
<name>A8B429_GIAIC</name>
<dbReference type="OMA" id="HNMTHRC"/>
<comment type="caution">
    <text evidence="1">The sequence shown here is derived from an EMBL/GenBank/DDBJ whole genome shotgun (WGS) entry which is preliminary data.</text>
</comment>